<proteinExistence type="predicted"/>
<accession>K3X6F1</accession>
<dbReference type="HOGENOM" id="CLU_100044_0_0_1"/>
<keyword evidence="1" id="KW-1133">Transmembrane helix</keyword>
<dbReference type="EnsemblProtists" id="PYU1_T012800">
    <property type="protein sequence ID" value="PYU1_T012800"/>
    <property type="gene ID" value="PYU1_G012773"/>
</dbReference>
<reference evidence="2" key="3">
    <citation type="submission" date="2015-02" db="UniProtKB">
        <authorList>
            <consortium name="EnsemblProtists"/>
        </authorList>
    </citation>
    <scope>IDENTIFICATION</scope>
    <source>
        <strain evidence="2">DAOM BR144</strain>
    </source>
</reference>
<evidence type="ECO:0000313" key="3">
    <source>
        <dbReference type="Proteomes" id="UP000019132"/>
    </source>
</evidence>
<keyword evidence="1" id="KW-0472">Membrane</keyword>
<evidence type="ECO:0000313" key="2">
    <source>
        <dbReference type="EnsemblProtists" id="PYU1_T012800"/>
    </source>
</evidence>
<organism evidence="2 3">
    <name type="scientific">Globisporangium ultimum (strain ATCC 200006 / CBS 805.95 / DAOM BR144)</name>
    <name type="common">Pythium ultimum</name>
    <dbReference type="NCBI Taxonomy" id="431595"/>
    <lineage>
        <taxon>Eukaryota</taxon>
        <taxon>Sar</taxon>
        <taxon>Stramenopiles</taxon>
        <taxon>Oomycota</taxon>
        <taxon>Peronosporomycetes</taxon>
        <taxon>Pythiales</taxon>
        <taxon>Pythiaceae</taxon>
        <taxon>Globisporangium</taxon>
    </lineage>
</organism>
<protein>
    <submittedName>
        <fullName evidence="2">Uncharacterized protein</fullName>
    </submittedName>
</protein>
<dbReference type="InParanoid" id="K3X6F1"/>
<reference evidence="3" key="2">
    <citation type="submission" date="2010-04" db="EMBL/GenBank/DDBJ databases">
        <authorList>
            <person name="Buell R."/>
            <person name="Hamilton J."/>
            <person name="Hostetler J."/>
        </authorList>
    </citation>
    <scope>NUCLEOTIDE SEQUENCE [LARGE SCALE GENOMIC DNA]</scope>
    <source>
        <strain evidence="3">DAOM:BR144</strain>
    </source>
</reference>
<keyword evidence="1" id="KW-0812">Transmembrane</keyword>
<name>K3X6F1_GLOUD</name>
<dbReference type="eggNOG" id="ENOG502SR16">
    <property type="taxonomic scope" value="Eukaryota"/>
</dbReference>
<evidence type="ECO:0000256" key="1">
    <source>
        <dbReference type="SAM" id="Phobius"/>
    </source>
</evidence>
<dbReference type="VEuPathDB" id="FungiDB:PYU1_G012773"/>
<dbReference type="Proteomes" id="UP000019132">
    <property type="component" value="Unassembled WGS sequence"/>
</dbReference>
<keyword evidence="3" id="KW-1185">Reference proteome</keyword>
<dbReference type="OMA" id="YRVHIST"/>
<feature type="transmembrane region" description="Helical" evidence="1">
    <location>
        <begin position="12"/>
        <end position="29"/>
    </location>
</feature>
<reference evidence="3" key="1">
    <citation type="journal article" date="2010" name="Genome Biol.">
        <title>Genome sequence of the necrotrophic plant pathogen Pythium ultimum reveals original pathogenicity mechanisms and effector repertoire.</title>
        <authorList>
            <person name="Levesque C.A."/>
            <person name="Brouwer H."/>
            <person name="Cano L."/>
            <person name="Hamilton J.P."/>
            <person name="Holt C."/>
            <person name="Huitema E."/>
            <person name="Raffaele S."/>
            <person name="Robideau G.P."/>
            <person name="Thines M."/>
            <person name="Win J."/>
            <person name="Zerillo M.M."/>
            <person name="Beakes G.W."/>
            <person name="Boore J.L."/>
            <person name="Busam D."/>
            <person name="Dumas B."/>
            <person name="Ferriera S."/>
            <person name="Fuerstenberg S.I."/>
            <person name="Gachon C.M."/>
            <person name="Gaulin E."/>
            <person name="Govers F."/>
            <person name="Grenville-Briggs L."/>
            <person name="Horner N."/>
            <person name="Hostetler J."/>
            <person name="Jiang R.H."/>
            <person name="Johnson J."/>
            <person name="Krajaejun T."/>
            <person name="Lin H."/>
            <person name="Meijer H.J."/>
            <person name="Moore B."/>
            <person name="Morris P."/>
            <person name="Phuntmart V."/>
            <person name="Puiu D."/>
            <person name="Shetty J."/>
            <person name="Stajich J.E."/>
            <person name="Tripathy S."/>
            <person name="Wawra S."/>
            <person name="van West P."/>
            <person name="Whitty B.R."/>
            <person name="Coutinho P.M."/>
            <person name="Henrissat B."/>
            <person name="Martin F."/>
            <person name="Thomas P.D."/>
            <person name="Tyler B.M."/>
            <person name="De Vries R.P."/>
            <person name="Kamoun S."/>
            <person name="Yandell M."/>
            <person name="Tisserat N."/>
            <person name="Buell C.R."/>
        </authorList>
    </citation>
    <scope>NUCLEOTIDE SEQUENCE</scope>
    <source>
        <strain evidence="3">DAOM:BR144</strain>
    </source>
</reference>
<sequence length="175" mass="19800">MASTTKAPENKPALLGTCVVYFGGLNYFFPVDERCLIVSKIGTTAGELHIRIEPYVQAPLAQVHTEDDAFVRYERKDVDAAEEQVHDYMDRALQYRVHISTVTLLRKSRKYAHIYVKYAFFKAGSVHTECRALPESGCDVRVAHERKYTVDVNDAFAKYVASTNLMLETSGSRDI</sequence>
<dbReference type="EMBL" id="GL376581">
    <property type="status" value="NOT_ANNOTATED_CDS"/>
    <property type="molecule type" value="Genomic_DNA"/>
</dbReference>
<dbReference type="AlphaFoldDB" id="K3X6F1"/>